<feature type="compositionally biased region" description="Basic and acidic residues" evidence="1">
    <location>
        <begin position="299"/>
        <end position="324"/>
    </location>
</feature>
<feature type="compositionally biased region" description="Low complexity" evidence="1">
    <location>
        <begin position="113"/>
        <end position="128"/>
    </location>
</feature>
<feature type="compositionally biased region" description="Basic residues" evidence="1">
    <location>
        <begin position="170"/>
        <end position="182"/>
    </location>
</feature>
<gene>
    <name evidence="2" type="ORF">DUNSADRAFT_16201</name>
</gene>
<feature type="compositionally biased region" description="Basic and acidic residues" evidence="1">
    <location>
        <begin position="339"/>
        <end position="366"/>
    </location>
</feature>
<name>A0ABQ7G429_DUNSA</name>
<feature type="compositionally biased region" description="Polar residues" evidence="1">
    <location>
        <begin position="325"/>
        <end position="337"/>
    </location>
</feature>
<organism evidence="2 3">
    <name type="scientific">Dunaliella salina</name>
    <name type="common">Green alga</name>
    <name type="synonym">Protococcus salinus</name>
    <dbReference type="NCBI Taxonomy" id="3046"/>
    <lineage>
        <taxon>Eukaryota</taxon>
        <taxon>Viridiplantae</taxon>
        <taxon>Chlorophyta</taxon>
        <taxon>core chlorophytes</taxon>
        <taxon>Chlorophyceae</taxon>
        <taxon>CS clade</taxon>
        <taxon>Chlamydomonadales</taxon>
        <taxon>Dunaliellaceae</taxon>
        <taxon>Dunaliella</taxon>
    </lineage>
</organism>
<protein>
    <recommendedName>
        <fullName evidence="4">Encoded protein</fullName>
    </recommendedName>
</protein>
<proteinExistence type="predicted"/>
<dbReference type="Proteomes" id="UP000815325">
    <property type="component" value="Unassembled WGS sequence"/>
</dbReference>
<evidence type="ECO:0008006" key="4">
    <source>
        <dbReference type="Google" id="ProtNLM"/>
    </source>
</evidence>
<comment type="caution">
    <text evidence="2">The sequence shown here is derived from an EMBL/GenBank/DDBJ whole genome shotgun (WGS) entry which is preliminary data.</text>
</comment>
<sequence>MSDPSLALWMLEKKASEGECPAVERLNERGSLFGGPASAGGVLMREDFCEEGQRGQRATRSPAGACCSPGIEPLSGDRRPLQNYTTRECRTPKTAQGPPPARPASQVNPMCKPSQMPASPFQQSPSSSLGDSARMDEVPHCPKPAKESPPPAASSLELTRSSSLPEPRAKPQRAPRQSRPRLKQVLSWKMSANQAYVASESESGSIHERRLRGSRTFHYFPGQGKASTSQSSVFSDTCQSVSPRSSVIFSSDDAYVGGFALSKTQGRRSSWCQTLEYVGPAAPRIHSLRPHEPNSPTPRELHNPRPHEPHSLRPHEPNSPRPHDPQNSSRPHDPQNSLRHHEPNSPTPHEPHNSPRPQDPLDEKEPPSAPTKDARNPPLSAKTGKTASCSKRLQGMIKRCFGEHVNVHAARQ</sequence>
<accession>A0ABQ7G429</accession>
<evidence type="ECO:0000313" key="2">
    <source>
        <dbReference type="EMBL" id="KAF5829356.1"/>
    </source>
</evidence>
<dbReference type="EMBL" id="MU070171">
    <property type="protein sequence ID" value="KAF5829356.1"/>
    <property type="molecule type" value="Genomic_DNA"/>
</dbReference>
<feature type="region of interest" description="Disordered" evidence="1">
    <location>
        <begin position="51"/>
        <end position="186"/>
    </location>
</feature>
<evidence type="ECO:0000256" key="1">
    <source>
        <dbReference type="SAM" id="MobiDB-lite"/>
    </source>
</evidence>
<evidence type="ECO:0000313" key="3">
    <source>
        <dbReference type="Proteomes" id="UP000815325"/>
    </source>
</evidence>
<keyword evidence="3" id="KW-1185">Reference proteome</keyword>
<reference evidence="2" key="1">
    <citation type="submission" date="2017-08" db="EMBL/GenBank/DDBJ databases">
        <authorList>
            <person name="Polle J.E."/>
            <person name="Barry K."/>
            <person name="Cushman J."/>
            <person name="Schmutz J."/>
            <person name="Tran D."/>
            <person name="Hathwaick L.T."/>
            <person name="Yim W.C."/>
            <person name="Jenkins J."/>
            <person name="Mckie-Krisberg Z.M."/>
            <person name="Prochnik S."/>
            <person name="Lindquist E."/>
            <person name="Dockter R.B."/>
            <person name="Adam C."/>
            <person name="Molina H."/>
            <person name="Bunkerborg J."/>
            <person name="Jin E."/>
            <person name="Buchheim M."/>
            <person name="Magnuson J."/>
        </authorList>
    </citation>
    <scope>NUCLEOTIDE SEQUENCE</scope>
    <source>
        <strain evidence="2">CCAP 19/18</strain>
    </source>
</reference>
<feature type="compositionally biased region" description="Basic and acidic residues" evidence="1">
    <location>
        <begin position="133"/>
        <end position="146"/>
    </location>
</feature>
<feature type="region of interest" description="Disordered" evidence="1">
    <location>
        <begin position="280"/>
        <end position="390"/>
    </location>
</feature>